<dbReference type="AlphaFoldDB" id="A0A8T0PFX9"/>
<sequence>MCSVVCRYPQLSCVGNSFLLKTDKLKRRHPDCHVSVGSFIKCLVDDHKSQGAFKKLCMLSSIRGRHWMLNNNNNNTRLSLGLPHLQFCNIISVHIGHICSYTNKTPKNITMIILLISSRNR</sequence>
<proteinExistence type="predicted"/>
<reference evidence="1" key="1">
    <citation type="submission" date="2020-05" db="EMBL/GenBank/DDBJ databases">
        <title>WGS assembly of Panicum virgatum.</title>
        <authorList>
            <person name="Lovell J.T."/>
            <person name="Jenkins J."/>
            <person name="Shu S."/>
            <person name="Juenger T.E."/>
            <person name="Schmutz J."/>
        </authorList>
    </citation>
    <scope>NUCLEOTIDE SEQUENCE</scope>
    <source>
        <strain evidence="1">AP13</strain>
    </source>
</reference>
<accession>A0A8T0PFX9</accession>
<keyword evidence="2" id="KW-1185">Reference proteome</keyword>
<dbReference type="Proteomes" id="UP000823388">
    <property type="component" value="Chromosome 8K"/>
</dbReference>
<evidence type="ECO:0000313" key="1">
    <source>
        <dbReference type="EMBL" id="KAG2561021.1"/>
    </source>
</evidence>
<organism evidence="1 2">
    <name type="scientific">Panicum virgatum</name>
    <name type="common">Blackwell switchgrass</name>
    <dbReference type="NCBI Taxonomy" id="38727"/>
    <lineage>
        <taxon>Eukaryota</taxon>
        <taxon>Viridiplantae</taxon>
        <taxon>Streptophyta</taxon>
        <taxon>Embryophyta</taxon>
        <taxon>Tracheophyta</taxon>
        <taxon>Spermatophyta</taxon>
        <taxon>Magnoliopsida</taxon>
        <taxon>Liliopsida</taxon>
        <taxon>Poales</taxon>
        <taxon>Poaceae</taxon>
        <taxon>PACMAD clade</taxon>
        <taxon>Panicoideae</taxon>
        <taxon>Panicodae</taxon>
        <taxon>Paniceae</taxon>
        <taxon>Panicinae</taxon>
        <taxon>Panicum</taxon>
        <taxon>Panicum sect. Hiantes</taxon>
    </lineage>
</organism>
<evidence type="ECO:0000313" key="2">
    <source>
        <dbReference type="Proteomes" id="UP000823388"/>
    </source>
</evidence>
<comment type="caution">
    <text evidence="1">The sequence shown here is derived from an EMBL/GenBank/DDBJ whole genome shotgun (WGS) entry which is preliminary data.</text>
</comment>
<dbReference type="EMBL" id="CM029051">
    <property type="protein sequence ID" value="KAG2561021.1"/>
    <property type="molecule type" value="Genomic_DNA"/>
</dbReference>
<name>A0A8T0PFX9_PANVG</name>
<protein>
    <submittedName>
        <fullName evidence="1">Uncharacterized protein</fullName>
    </submittedName>
</protein>
<gene>
    <name evidence="1" type="ORF">PVAP13_8KG135301</name>
</gene>